<keyword evidence="6" id="KW-0206">Cytoskeleton</keyword>
<sequence>DHWIDLRWSIREKMRYEPELPRRPQHHLTPNTYTVPTDKKRAALCWKVRCDLASGLLPGKT</sequence>
<dbReference type="Proteomes" id="UP000632886">
    <property type="component" value="Unassembled WGS sequence"/>
</dbReference>
<dbReference type="GO" id="GO:0097730">
    <property type="term" value="C:non-motile cilium"/>
    <property type="evidence" value="ECO:0007669"/>
    <property type="project" value="TreeGrafter"/>
</dbReference>
<evidence type="ECO:0000256" key="4">
    <source>
        <dbReference type="ARBA" id="ARBA00022490"/>
    </source>
</evidence>
<dbReference type="EMBL" id="WBNK01003251">
    <property type="protein sequence ID" value="NXX99307.1"/>
    <property type="molecule type" value="Genomic_DNA"/>
</dbReference>
<evidence type="ECO:0000256" key="6">
    <source>
        <dbReference type="ARBA" id="ARBA00023212"/>
    </source>
</evidence>
<comment type="caution">
    <text evidence="9">The sequence shown here is derived from an EMBL/GenBank/DDBJ whole genome shotgun (WGS) entry which is preliminary data.</text>
</comment>
<evidence type="ECO:0000256" key="2">
    <source>
        <dbReference type="ARBA" id="ARBA00004138"/>
    </source>
</evidence>
<dbReference type="InterPro" id="IPR027918">
    <property type="entry name" value="HYLS1_C_dom"/>
</dbReference>
<evidence type="ECO:0000256" key="3">
    <source>
        <dbReference type="ARBA" id="ARBA00010091"/>
    </source>
</evidence>
<dbReference type="GO" id="GO:0005814">
    <property type="term" value="C:centriole"/>
    <property type="evidence" value="ECO:0007669"/>
    <property type="project" value="UniProtKB-SubCell"/>
</dbReference>
<reference evidence="9 10" key="1">
    <citation type="submission" date="2020-02" db="EMBL/GenBank/DDBJ databases">
        <title>Bird 10,000 Genomes (B10K) Project - Family phase.</title>
        <authorList>
            <person name="Zhang G."/>
        </authorList>
    </citation>
    <scope>NUCLEOTIDE SEQUENCE [LARGE SCALE GENOMIC DNA]</scope>
    <source>
        <strain evidence="9">B10K-DU-017-21</strain>
    </source>
</reference>
<comment type="similarity">
    <text evidence="3">Belongs to the HYLS1 family.</text>
</comment>
<evidence type="ECO:0000313" key="9">
    <source>
        <dbReference type="EMBL" id="NXX99307.1"/>
    </source>
</evidence>
<dbReference type="GO" id="GO:0060271">
    <property type="term" value="P:cilium assembly"/>
    <property type="evidence" value="ECO:0007669"/>
    <property type="project" value="TreeGrafter"/>
</dbReference>
<evidence type="ECO:0000313" key="10">
    <source>
        <dbReference type="Proteomes" id="UP000632886"/>
    </source>
</evidence>
<organism evidence="9 10">
    <name type="scientific">Centropus bengalensis</name>
    <name type="common">lesser coucal</name>
    <dbReference type="NCBI Taxonomy" id="1463675"/>
    <lineage>
        <taxon>Eukaryota</taxon>
        <taxon>Metazoa</taxon>
        <taxon>Chordata</taxon>
        <taxon>Craniata</taxon>
        <taxon>Vertebrata</taxon>
        <taxon>Euteleostomi</taxon>
        <taxon>Archelosauria</taxon>
        <taxon>Archosauria</taxon>
        <taxon>Dinosauria</taxon>
        <taxon>Saurischia</taxon>
        <taxon>Theropoda</taxon>
        <taxon>Coelurosauria</taxon>
        <taxon>Aves</taxon>
        <taxon>Neognathae</taxon>
        <taxon>Neoaves</taxon>
        <taxon>Otidimorphae</taxon>
        <taxon>Cuculiformes</taxon>
        <taxon>Centropidae</taxon>
        <taxon>Centropus</taxon>
    </lineage>
</organism>
<accession>A0A852MGK5</accession>
<dbReference type="PANTHER" id="PTHR34174">
    <property type="entry name" value="HYDROLETHALUS SYNDROME PROTEIN 1"/>
    <property type="match status" value="1"/>
</dbReference>
<proteinExistence type="inferred from homology"/>
<evidence type="ECO:0000256" key="5">
    <source>
        <dbReference type="ARBA" id="ARBA00022794"/>
    </source>
</evidence>
<gene>
    <name evidence="9" type="primary">Hyls1</name>
    <name evidence="9" type="ORF">CENBEN_R12531</name>
</gene>
<evidence type="ECO:0000256" key="1">
    <source>
        <dbReference type="ARBA" id="ARBA00004114"/>
    </source>
</evidence>
<feature type="non-terminal residue" evidence="9">
    <location>
        <position position="1"/>
    </location>
</feature>
<feature type="domain" description="Centriolar and ciliogenesis-associated protein HYLS1 C-terminal" evidence="8">
    <location>
        <begin position="5"/>
        <end position="53"/>
    </location>
</feature>
<evidence type="ECO:0000256" key="7">
    <source>
        <dbReference type="ARBA" id="ARBA00023273"/>
    </source>
</evidence>
<name>A0A852MGK5_9AVES</name>
<dbReference type="InterPro" id="IPR052319">
    <property type="entry name" value="Centriolar_ciliogenesis_assoc"/>
</dbReference>
<protein>
    <submittedName>
        <fullName evidence="9">HYLS1 protein</fullName>
    </submittedName>
</protein>
<dbReference type="PANTHER" id="PTHR34174:SF1">
    <property type="entry name" value="CENTRIOLAR AND CILIOGENESIS-ASSOCIATED PROTEIN HYLS1"/>
    <property type="match status" value="1"/>
</dbReference>
<keyword evidence="5" id="KW-0970">Cilium biogenesis/degradation</keyword>
<evidence type="ECO:0000259" key="8">
    <source>
        <dbReference type="Pfam" id="PF15311"/>
    </source>
</evidence>
<dbReference type="AlphaFoldDB" id="A0A852MGK5"/>
<comment type="subcellular location">
    <subcellularLocation>
        <location evidence="2">Cell projection</location>
        <location evidence="2">Cilium</location>
    </subcellularLocation>
    <subcellularLocation>
        <location evidence="1">Cytoplasm</location>
        <location evidence="1">Cytoskeleton</location>
        <location evidence="1">Microtubule organizing center</location>
        <location evidence="1">Centrosome</location>
        <location evidence="1">Centriole</location>
    </subcellularLocation>
</comment>
<keyword evidence="4" id="KW-0963">Cytoplasm</keyword>
<dbReference type="Pfam" id="PF15311">
    <property type="entry name" value="HYLS1_C"/>
    <property type="match status" value="1"/>
</dbReference>
<keyword evidence="7" id="KW-0966">Cell projection</keyword>
<keyword evidence="10" id="KW-1185">Reference proteome</keyword>
<feature type="non-terminal residue" evidence="9">
    <location>
        <position position="61"/>
    </location>
</feature>